<dbReference type="InterPro" id="IPR051796">
    <property type="entry name" value="ISF_SsuE-like"/>
</dbReference>
<sequence length="370" mass="40927">MEAEKRQKSLAVLYPGRKSEAARERLEEVLDFALKGAEAEIFDEIGVLKERPLCLKGRRLLFAVPLGNYGINREYYEILAWLRSGEQVLSGSLAGMVIDAGSEFYTKAAARELAVAASMAGCGFVGRPLVEGTKSLDNFLVQASNMGTDRMGAYRNSAGILVRQLLDFSWERKKTPHLLVLHASNHKTSNTLALWDQVKEQLSGVEIREVNLRNGTLVDCSGCPYQMCLHFGERGQCFYGGPIVDDVYPAVKWADGLLLLCPNYNDALSANLTAFINRLTALFRTTRFYDKAVFAIIVSGYSGSDLLAGQIATALNMNKTFFLPGNFCMMETANHAGAALSLPGIEERIRRFSRMVRSTLMEEEAKEPLP</sequence>
<dbReference type="InterPro" id="IPR029039">
    <property type="entry name" value="Flavoprotein-like_sf"/>
</dbReference>
<evidence type="ECO:0000313" key="4">
    <source>
        <dbReference type="EMBL" id="HIR05492.1"/>
    </source>
</evidence>
<organism evidence="4 5">
    <name type="scientific">Candidatus Copromonas faecavium</name>
    <name type="common">nom. illeg.</name>
    <dbReference type="NCBI Taxonomy" id="2840740"/>
    <lineage>
        <taxon>Bacteria</taxon>
        <taxon>Bacillati</taxon>
        <taxon>Bacillota</taxon>
        <taxon>Clostridia</taxon>
        <taxon>Lachnospirales</taxon>
        <taxon>Lachnospiraceae</taxon>
        <taxon>Candidatus Copromonas (nom. illeg.)</taxon>
    </lineage>
</organism>
<dbReference type="EMBL" id="DVGC01000032">
    <property type="protein sequence ID" value="HIR05492.1"/>
    <property type="molecule type" value="Genomic_DNA"/>
</dbReference>
<feature type="domain" description="NADPH-dependent FMN reductase-like" evidence="3">
    <location>
        <begin position="177"/>
        <end position="333"/>
    </location>
</feature>
<dbReference type="Gene3D" id="3.40.50.360">
    <property type="match status" value="1"/>
</dbReference>
<comment type="caution">
    <text evidence="4">The sequence shown here is derived from an EMBL/GenBank/DDBJ whole genome shotgun (WGS) entry which is preliminary data.</text>
</comment>
<dbReference type="GO" id="GO:0016491">
    <property type="term" value="F:oxidoreductase activity"/>
    <property type="evidence" value="ECO:0007669"/>
    <property type="project" value="InterPro"/>
</dbReference>
<evidence type="ECO:0000256" key="1">
    <source>
        <dbReference type="ARBA" id="ARBA00022630"/>
    </source>
</evidence>
<proteinExistence type="predicted"/>
<dbReference type="PANTHER" id="PTHR43278">
    <property type="entry name" value="NAD(P)H-DEPENDENT FMN-CONTAINING OXIDOREDUCTASE YWQN-RELATED"/>
    <property type="match status" value="1"/>
</dbReference>
<dbReference type="Pfam" id="PF03358">
    <property type="entry name" value="FMN_red"/>
    <property type="match status" value="1"/>
</dbReference>
<dbReference type="InterPro" id="IPR005025">
    <property type="entry name" value="FMN_Rdtase-like_dom"/>
</dbReference>
<keyword evidence="2" id="KW-0288">FMN</keyword>
<dbReference type="PANTHER" id="PTHR43278:SF4">
    <property type="entry name" value="NAD(P)H-DEPENDENT FMN-CONTAINING OXIDOREDUCTASE YWQN-RELATED"/>
    <property type="match status" value="1"/>
</dbReference>
<evidence type="ECO:0000256" key="2">
    <source>
        <dbReference type="ARBA" id="ARBA00022643"/>
    </source>
</evidence>
<keyword evidence="1" id="KW-0285">Flavoprotein</keyword>
<evidence type="ECO:0000259" key="3">
    <source>
        <dbReference type="Pfam" id="PF03358"/>
    </source>
</evidence>
<dbReference type="AlphaFoldDB" id="A0A9D1D587"/>
<evidence type="ECO:0000313" key="5">
    <source>
        <dbReference type="Proteomes" id="UP000824250"/>
    </source>
</evidence>
<reference evidence="4" key="2">
    <citation type="journal article" date="2021" name="PeerJ">
        <title>Extensive microbial diversity within the chicken gut microbiome revealed by metagenomics and culture.</title>
        <authorList>
            <person name="Gilroy R."/>
            <person name="Ravi A."/>
            <person name="Getino M."/>
            <person name="Pursley I."/>
            <person name="Horton D.L."/>
            <person name="Alikhan N.F."/>
            <person name="Baker D."/>
            <person name="Gharbi K."/>
            <person name="Hall N."/>
            <person name="Watson M."/>
            <person name="Adriaenssens E.M."/>
            <person name="Foster-Nyarko E."/>
            <person name="Jarju S."/>
            <person name="Secka A."/>
            <person name="Antonio M."/>
            <person name="Oren A."/>
            <person name="Chaudhuri R.R."/>
            <person name="La Ragione R."/>
            <person name="Hildebrand F."/>
            <person name="Pallen M.J."/>
        </authorList>
    </citation>
    <scope>NUCLEOTIDE SEQUENCE</scope>
    <source>
        <strain evidence="4">CHK180-2868</strain>
    </source>
</reference>
<name>A0A9D1D587_9FIRM</name>
<gene>
    <name evidence="4" type="ORF">IAB28_05945</name>
</gene>
<dbReference type="SUPFAM" id="SSF52218">
    <property type="entry name" value="Flavoproteins"/>
    <property type="match status" value="1"/>
</dbReference>
<reference evidence="4" key="1">
    <citation type="submission" date="2020-10" db="EMBL/GenBank/DDBJ databases">
        <authorList>
            <person name="Gilroy R."/>
        </authorList>
    </citation>
    <scope>NUCLEOTIDE SEQUENCE</scope>
    <source>
        <strain evidence="4">CHK180-2868</strain>
    </source>
</reference>
<protein>
    <submittedName>
        <fullName evidence="4">NAD(P)H-dependent oxidoreductase</fullName>
    </submittedName>
</protein>
<dbReference type="Proteomes" id="UP000824250">
    <property type="component" value="Unassembled WGS sequence"/>
</dbReference>
<accession>A0A9D1D587</accession>